<keyword evidence="3" id="KW-1185">Reference proteome</keyword>
<evidence type="ECO:0000313" key="2">
    <source>
        <dbReference type="EMBL" id="KIM69394.1"/>
    </source>
</evidence>
<dbReference type="HOGENOM" id="CLU_2135026_0_0_1"/>
<proteinExistence type="predicted"/>
<reference evidence="2 3" key="1">
    <citation type="submission" date="2014-04" db="EMBL/GenBank/DDBJ databases">
        <authorList>
            <consortium name="DOE Joint Genome Institute"/>
            <person name="Kuo A."/>
            <person name="Kohler A."/>
            <person name="Nagy L.G."/>
            <person name="Floudas D."/>
            <person name="Copeland A."/>
            <person name="Barry K.W."/>
            <person name="Cichocki N."/>
            <person name="Veneault-Fourrey C."/>
            <person name="LaButti K."/>
            <person name="Lindquist E.A."/>
            <person name="Lipzen A."/>
            <person name="Lundell T."/>
            <person name="Morin E."/>
            <person name="Murat C."/>
            <person name="Sun H."/>
            <person name="Tunlid A."/>
            <person name="Henrissat B."/>
            <person name="Grigoriev I.V."/>
            <person name="Hibbett D.S."/>
            <person name="Martin F."/>
            <person name="Nordberg H.P."/>
            <person name="Cantor M.N."/>
            <person name="Hua S.X."/>
        </authorList>
    </citation>
    <scope>NUCLEOTIDE SEQUENCE [LARGE SCALE GENOMIC DNA]</scope>
    <source>
        <strain evidence="2 3">Foug A</strain>
    </source>
</reference>
<sequence length="113" mass="12730">MCRGVQLHPLPMAVFPHPFSSDLPYFSDRTDFSAQSESKKRAASALRTILLSVSPAGFVLWFSCIQAAANIYLWARLSLHPPRKNTLIFSHSFPLLYLFVITLLFGSICTVRQ</sequence>
<feature type="transmembrane region" description="Helical" evidence="1">
    <location>
        <begin position="95"/>
        <end position="111"/>
    </location>
</feature>
<evidence type="ECO:0000256" key="1">
    <source>
        <dbReference type="SAM" id="Phobius"/>
    </source>
</evidence>
<dbReference type="AlphaFoldDB" id="A0A0C3EMG0"/>
<organism evidence="2 3">
    <name type="scientific">Scleroderma citrinum Foug A</name>
    <dbReference type="NCBI Taxonomy" id="1036808"/>
    <lineage>
        <taxon>Eukaryota</taxon>
        <taxon>Fungi</taxon>
        <taxon>Dikarya</taxon>
        <taxon>Basidiomycota</taxon>
        <taxon>Agaricomycotina</taxon>
        <taxon>Agaricomycetes</taxon>
        <taxon>Agaricomycetidae</taxon>
        <taxon>Boletales</taxon>
        <taxon>Sclerodermatineae</taxon>
        <taxon>Sclerodermataceae</taxon>
        <taxon>Scleroderma</taxon>
    </lineage>
</organism>
<accession>A0A0C3EMG0</accession>
<dbReference type="EMBL" id="KN822006">
    <property type="protein sequence ID" value="KIM69394.1"/>
    <property type="molecule type" value="Genomic_DNA"/>
</dbReference>
<keyword evidence="1" id="KW-1133">Transmembrane helix</keyword>
<name>A0A0C3EMG0_9AGAM</name>
<evidence type="ECO:0000313" key="3">
    <source>
        <dbReference type="Proteomes" id="UP000053989"/>
    </source>
</evidence>
<protein>
    <submittedName>
        <fullName evidence="2">Uncharacterized protein</fullName>
    </submittedName>
</protein>
<reference evidence="3" key="2">
    <citation type="submission" date="2015-01" db="EMBL/GenBank/DDBJ databases">
        <title>Evolutionary Origins and Diversification of the Mycorrhizal Mutualists.</title>
        <authorList>
            <consortium name="DOE Joint Genome Institute"/>
            <consortium name="Mycorrhizal Genomics Consortium"/>
            <person name="Kohler A."/>
            <person name="Kuo A."/>
            <person name="Nagy L.G."/>
            <person name="Floudas D."/>
            <person name="Copeland A."/>
            <person name="Barry K.W."/>
            <person name="Cichocki N."/>
            <person name="Veneault-Fourrey C."/>
            <person name="LaButti K."/>
            <person name="Lindquist E.A."/>
            <person name="Lipzen A."/>
            <person name="Lundell T."/>
            <person name="Morin E."/>
            <person name="Murat C."/>
            <person name="Riley R."/>
            <person name="Ohm R."/>
            <person name="Sun H."/>
            <person name="Tunlid A."/>
            <person name="Henrissat B."/>
            <person name="Grigoriev I.V."/>
            <person name="Hibbett D.S."/>
            <person name="Martin F."/>
        </authorList>
    </citation>
    <scope>NUCLEOTIDE SEQUENCE [LARGE SCALE GENOMIC DNA]</scope>
    <source>
        <strain evidence="3">Foug A</strain>
    </source>
</reference>
<dbReference type="InParanoid" id="A0A0C3EMG0"/>
<dbReference type="Proteomes" id="UP000053989">
    <property type="component" value="Unassembled WGS sequence"/>
</dbReference>
<keyword evidence="1" id="KW-0812">Transmembrane</keyword>
<keyword evidence="1" id="KW-0472">Membrane</keyword>
<feature type="transmembrane region" description="Helical" evidence="1">
    <location>
        <begin position="49"/>
        <end position="75"/>
    </location>
</feature>
<gene>
    <name evidence="2" type="ORF">SCLCIDRAFT_699993</name>
</gene>